<sequence>MSTPADLYLGVDGGGTGCRCRLETAAGEVLGSGIAGPASLRLGLEASLASVMQAARGAIAEAGLTEADFPRVRAGICLAGIGRKGIREDLAAWNSPFAQTVFESDGLAACLGAHDGEDGGIVIIGTGSIGLARVNGEELRIGGYGFPIGDEGSGADLGLAAVRVSLRAHDGREPATRFTQDVLARFQADPFEVVAWMDKAHATDYATLAPLVLRHADLGDSHARMIMQNAAAMIDAMVRTLFERNVPRVALIGGLSSAMEAWLAPDVRRRLSHVKSDAIAGALSLVRARS</sequence>
<evidence type="ECO:0000313" key="4">
    <source>
        <dbReference type="Proteomes" id="UP000051562"/>
    </source>
</evidence>
<dbReference type="CDD" id="cd24082">
    <property type="entry name" value="ASKHA_NBD_GspK-like"/>
    <property type="match status" value="1"/>
</dbReference>
<dbReference type="InterPro" id="IPR052519">
    <property type="entry name" value="Euk-type_GlcNAc_Kinase"/>
</dbReference>
<proteinExistence type="predicted"/>
<protein>
    <submittedName>
        <fullName evidence="2 3">Glucosamine kinase</fullName>
    </submittedName>
</protein>
<evidence type="ECO:0000313" key="5">
    <source>
        <dbReference type="Proteomes" id="UP000190130"/>
    </source>
</evidence>
<keyword evidence="2" id="KW-0808">Transferase</keyword>
<dbReference type="AlphaFoldDB" id="A0A0Q3PLN6"/>
<dbReference type="OrthoDB" id="63487at2"/>
<dbReference type="SUPFAM" id="SSF53067">
    <property type="entry name" value="Actin-like ATPase domain"/>
    <property type="match status" value="2"/>
</dbReference>
<dbReference type="PANTHER" id="PTHR43190:SF3">
    <property type="entry name" value="N-ACETYL-D-GLUCOSAMINE KINASE"/>
    <property type="match status" value="1"/>
</dbReference>
<reference evidence="3 5" key="2">
    <citation type="submission" date="2017-02" db="EMBL/GenBank/DDBJ databases">
        <authorList>
            <person name="Peterson S.W."/>
        </authorList>
    </citation>
    <scope>NUCLEOTIDE SEQUENCE [LARGE SCALE GENOMIC DNA]</scope>
    <source>
        <strain evidence="3 5">DSM 9653</strain>
    </source>
</reference>
<dbReference type="RefSeq" id="WP_055727847.1">
    <property type="nucleotide sequence ID" value="NZ_FUYX01000013.1"/>
</dbReference>
<dbReference type="STRING" id="53254.SAMN05660750_04175"/>
<dbReference type="Pfam" id="PF01869">
    <property type="entry name" value="BcrAD_BadFG"/>
    <property type="match status" value="1"/>
</dbReference>
<organism evidence="2 4">
    <name type="scientific">Bosea thiooxidans</name>
    <dbReference type="NCBI Taxonomy" id="53254"/>
    <lineage>
        <taxon>Bacteria</taxon>
        <taxon>Pseudomonadati</taxon>
        <taxon>Pseudomonadota</taxon>
        <taxon>Alphaproteobacteria</taxon>
        <taxon>Hyphomicrobiales</taxon>
        <taxon>Boseaceae</taxon>
        <taxon>Bosea</taxon>
    </lineage>
</organism>
<name>A0A0Q3PLN6_9HYPH</name>
<dbReference type="Proteomes" id="UP000190130">
    <property type="component" value="Unassembled WGS sequence"/>
</dbReference>
<keyword evidence="4" id="KW-1185">Reference proteome</keyword>
<keyword evidence="2" id="KW-0418">Kinase</keyword>
<evidence type="ECO:0000313" key="2">
    <source>
        <dbReference type="EMBL" id="KQK30686.1"/>
    </source>
</evidence>
<dbReference type="Proteomes" id="UP000051562">
    <property type="component" value="Unassembled WGS sequence"/>
</dbReference>
<dbReference type="EMBL" id="FUYX01000013">
    <property type="protein sequence ID" value="SKC08809.1"/>
    <property type="molecule type" value="Genomic_DNA"/>
</dbReference>
<evidence type="ECO:0000313" key="3">
    <source>
        <dbReference type="EMBL" id="SKC08809.1"/>
    </source>
</evidence>
<dbReference type="GO" id="GO:0016301">
    <property type="term" value="F:kinase activity"/>
    <property type="evidence" value="ECO:0007669"/>
    <property type="project" value="UniProtKB-KW"/>
</dbReference>
<evidence type="ECO:0000259" key="1">
    <source>
        <dbReference type="Pfam" id="PF01869"/>
    </source>
</evidence>
<dbReference type="InterPro" id="IPR002731">
    <property type="entry name" value="ATPase_BadF"/>
</dbReference>
<feature type="domain" description="ATPase BadF/BadG/BcrA/BcrD type" evidence="1">
    <location>
        <begin position="9"/>
        <end position="270"/>
    </location>
</feature>
<accession>A0A0Q3PLN6</accession>
<dbReference type="EMBL" id="LMAR01000033">
    <property type="protein sequence ID" value="KQK30686.1"/>
    <property type="molecule type" value="Genomic_DNA"/>
</dbReference>
<dbReference type="Gene3D" id="3.30.420.40">
    <property type="match status" value="2"/>
</dbReference>
<gene>
    <name evidence="2" type="ORF">ARD30_12080</name>
    <name evidence="3" type="ORF">SAMN05660750_04175</name>
</gene>
<reference evidence="2 4" key="1">
    <citation type="submission" date="2015-10" db="EMBL/GenBank/DDBJ databases">
        <title>Draft genome of Bosea thiooxidans.</title>
        <authorList>
            <person name="Wang X."/>
        </authorList>
    </citation>
    <scope>NUCLEOTIDE SEQUENCE [LARGE SCALE GENOMIC DNA]</scope>
    <source>
        <strain evidence="2 4">CGMCC 9174</strain>
    </source>
</reference>
<dbReference type="InterPro" id="IPR043129">
    <property type="entry name" value="ATPase_NBD"/>
</dbReference>
<dbReference type="PANTHER" id="PTHR43190">
    <property type="entry name" value="N-ACETYL-D-GLUCOSAMINE KINASE"/>
    <property type="match status" value="1"/>
</dbReference>